<organism evidence="2 3">
    <name type="scientific">Acropora cervicornis</name>
    <name type="common">Staghorn coral</name>
    <dbReference type="NCBI Taxonomy" id="6130"/>
    <lineage>
        <taxon>Eukaryota</taxon>
        <taxon>Metazoa</taxon>
        <taxon>Cnidaria</taxon>
        <taxon>Anthozoa</taxon>
        <taxon>Hexacorallia</taxon>
        <taxon>Scleractinia</taxon>
        <taxon>Astrocoeniina</taxon>
        <taxon>Acroporidae</taxon>
        <taxon>Acropora</taxon>
    </lineage>
</organism>
<dbReference type="Gene3D" id="3.80.10.10">
    <property type="entry name" value="Ribonuclease Inhibitor"/>
    <property type="match status" value="2"/>
</dbReference>
<evidence type="ECO:0000313" key="3">
    <source>
        <dbReference type="Proteomes" id="UP001249851"/>
    </source>
</evidence>
<accession>A0AAD9QVX0</accession>
<dbReference type="InterPro" id="IPR032675">
    <property type="entry name" value="LRR_dom_sf"/>
</dbReference>
<dbReference type="PANTHER" id="PTHR20933:SF4">
    <property type="entry name" value="F-BOX INVOLVED IN POLYQ PATHOGENESIS, ISOFORM A"/>
    <property type="match status" value="1"/>
</dbReference>
<dbReference type="SMART" id="SM00256">
    <property type="entry name" value="FBOX"/>
    <property type="match status" value="1"/>
</dbReference>
<comment type="caution">
    <text evidence="2">The sequence shown here is derived from an EMBL/GenBank/DDBJ whole genome shotgun (WGS) entry which is preliminary data.</text>
</comment>
<dbReference type="Pfam" id="PF12937">
    <property type="entry name" value="F-box-like"/>
    <property type="match status" value="1"/>
</dbReference>
<dbReference type="Proteomes" id="UP001249851">
    <property type="component" value="Unassembled WGS sequence"/>
</dbReference>
<gene>
    <name evidence="2" type="ORF">P5673_007519</name>
</gene>
<evidence type="ECO:0000313" key="2">
    <source>
        <dbReference type="EMBL" id="KAK2568469.1"/>
    </source>
</evidence>
<dbReference type="PANTHER" id="PTHR20933">
    <property type="entry name" value="F-BOX ONLY PROTEIN 33"/>
    <property type="match status" value="1"/>
</dbReference>
<reference evidence="2" key="2">
    <citation type="journal article" date="2023" name="Science">
        <title>Genomic signatures of disease resistance in endangered staghorn corals.</title>
        <authorList>
            <person name="Vollmer S.V."/>
            <person name="Selwyn J.D."/>
            <person name="Despard B.A."/>
            <person name="Roesel C.L."/>
        </authorList>
    </citation>
    <scope>NUCLEOTIDE SEQUENCE</scope>
    <source>
        <strain evidence="2">K2</strain>
    </source>
</reference>
<name>A0AAD9QVX0_ACRCE</name>
<dbReference type="EMBL" id="JARQWQ010000012">
    <property type="protein sequence ID" value="KAK2568469.1"/>
    <property type="molecule type" value="Genomic_DNA"/>
</dbReference>
<dbReference type="InterPro" id="IPR001810">
    <property type="entry name" value="F-box_dom"/>
</dbReference>
<keyword evidence="3" id="KW-1185">Reference proteome</keyword>
<evidence type="ECO:0000259" key="1">
    <source>
        <dbReference type="PROSITE" id="PS50181"/>
    </source>
</evidence>
<sequence length="475" mass="54020">MSQEYIQQLPEPILLKIFHYCSYKTLGYASVVCRKWHRIAYDQSLWREADLRGLDLTMRGCLTLIDRISPNVITMNLNGCALTVAFIATVAEKCIHLRTLSLQGAHFTDLTHNFHLGNHSFPRLENLDLRFLYGDDCKVFTSVLKQLRGLQCLGMDNVSSPIELEKTFANLNSLRIVHCQNCSSFKDTHIYILANCCPALESLCLTGCIYVTGTSFPRLLTQCRSLQTLLLSCTRLRNQNLLRTDWSRTTITELDISYCYGIAETGLMEMLPRLTSMRYLQLSFCGWGRALSDQVMNVMSENQYKNLQTLDIHSSFNITGEMLCRFVRKCPALNTLCVGSAITSNEELELLLQSLPNLKNFYITKQATIKTETVFACMKNFCQHIKTLALYNFYAINKCRVEEAMVELVLACKSLRVLCIRGTNVPLRTELATMAIKVKKVAKRDDLEISRKPHFLLSGAKVCLDNVMRCSTLPI</sequence>
<dbReference type="GO" id="GO:0031398">
    <property type="term" value="P:positive regulation of protein ubiquitination"/>
    <property type="evidence" value="ECO:0007669"/>
    <property type="project" value="TreeGrafter"/>
</dbReference>
<dbReference type="SUPFAM" id="SSF52058">
    <property type="entry name" value="L domain-like"/>
    <property type="match status" value="1"/>
</dbReference>
<protein>
    <submittedName>
        <fullName evidence="2">F-box/LRR-repeat protein 7</fullName>
    </submittedName>
</protein>
<dbReference type="PROSITE" id="PS50181">
    <property type="entry name" value="FBOX"/>
    <property type="match status" value="1"/>
</dbReference>
<dbReference type="InterPro" id="IPR036047">
    <property type="entry name" value="F-box-like_dom_sf"/>
</dbReference>
<dbReference type="SUPFAM" id="SSF81383">
    <property type="entry name" value="F-box domain"/>
    <property type="match status" value="1"/>
</dbReference>
<feature type="domain" description="F-box" evidence="1">
    <location>
        <begin position="3"/>
        <end position="49"/>
    </location>
</feature>
<dbReference type="AlphaFoldDB" id="A0AAD9QVX0"/>
<proteinExistence type="predicted"/>
<reference evidence="2" key="1">
    <citation type="journal article" date="2023" name="G3 (Bethesda)">
        <title>Whole genome assembly and annotation of the endangered Caribbean coral Acropora cervicornis.</title>
        <authorList>
            <person name="Selwyn J.D."/>
            <person name="Vollmer S.V."/>
        </authorList>
    </citation>
    <scope>NUCLEOTIDE SEQUENCE</scope>
    <source>
        <strain evidence="2">K2</strain>
    </source>
</reference>